<gene>
    <name evidence="2" type="ORF">SDC9_72165</name>
</gene>
<accession>A0A644YBV8</accession>
<reference evidence="2" key="1">
    <citation type="submission" date="2019-08" db="EMBL/GenBank/DDBJ databases">
        <authorList>
            <person name="Kucharzyk K."/>
            <person name="Murdoch R.W."/>
            <person name="Higgins S."/>
            <person name="Loffler F."/>
        </authorList>
    </citation>
    <scope>NUCLEOTIDE SEQUENCE</scope>
</reference>
<keyword evidence="1" id="KW-0472">Membrane</keyword>
<feature type="transmembrane region" description="Helical" evidence="1">
    <location>
        <begin position="6"/>
        <end position="25"/>
    </location>
</feature>
<evidence type="ECO:0000256" key="1">
    <source>
        <dbReference type="SAM" id="Phobius"/>
    </source>
</evidence>
<keyword evidence="1" id="KW-1133">Transmembrane helix</keyword>
<proteinExistence type="predicted"/>
<sequence length="391" mass="46969">MKRILLIILITLLIIPLTMYILWLLHPKHELRIVIVDKTVLTKKVQEHISLNWLLKYRKYSKDDMRLYNPQKDYYGFFPDERGGYKIKDFEMYDSTQMEKIADSTDIVYYTDMYGIYRAEWDEMYSKEKKLPSYYSMERSRLIYGGMTHKELDLLKKFKERGKLILTEFNIIASPTSGAVRRDFEKTFGMKWTGWTGRYFESLDTIKNKEIPMWVKRNYTNQHAGKWPFTKSGIIFVREDDRIEILQKEDHLEIDIPIIKTLEPYSSEYDLPDKIEYPFWFDIICNNSTNIQVSKYRLYPTLAGSDSLKRWGIPEYFPAVIKSKDNSKPFYYFAGDFADNPISYNLSKFYPINTFKTILLSHTKQERNTFFWMFYNPLIDKILNDYHKNKK</sequence>
<name>A0A644YBV8_9ZZZZ</name>
<organism evidence="2">
    <name type="scientific">bioreactor metagenome</name>
    <dbReference type="NCBI Taxonomy" id="1076179"/>
    <lineage>
        <taxon>unclassified sequences</taxon>
        <taxon>metagenomes</taxon>
        <taxon>ecological metagenomes</taxon>
    </lineage>
</organism>
<dbReference type="EMBL" id="VSSQ01004550">
    <property type="protein sequence ID" value="MPM25667.1"/>
    <property type="molecule type" value="Genomic_DNA"/>
</dbReference>
<evidence type="ECO:0000313" key="2">
    <source>
        <dbReference type="EMBL" id="MPM25667.1"/>
    </source>
</evidence>
<dbReference type="AlphaFoldDB" id="A0A644YBV8"/>
<protein>
    <submittedName>
        <fullName evidence="2">Uncharacterized protein</fullName>
    </submittedName>
</protein>
<comment type="caution">
    <text evidence="2">The sequence shown here is derived from an EMBL/GenBank/DDBJ whole genome shotgun (WGS) entry which is preliminary data.</text>
</comment>
<keyword evidence="1" id="KW-0812">Transmembrane</keyword>